<comment type="caution">
    <text evidence="1">The sequence shown here is derived from an EMBL/GenBank/DDBJ whole genome shotgun (WGS) entry which is preliminary data.</text>
</comment>
<evidence type="ECO:0000313" key="1">
    <source>
        <dbReference type="EMBL" id="MBA0704126.1"/>
    </source>
</evidence>
<protein>
    <submittedName>
        <fullName evidence="1">Uncharacterized protein</fullName>
    </submittedName>
</protein>
<reference evidence="1 2" key="1">
    <citation type="journal article" date="2019" name="Genome Biol. Evol.">
        <title>Insights into the evolution of the New World diploid cottons (Gossypium, subgenus Houzingenia) based on genome sequencing.</title>
        <authorList>
            <person name="Grover C.E."/>
            <person name="Arick M.A. 2nd"/>
            <person name="Thrash A."/>
            <person name="Conover J.L."/>
            <person name="Sanders W.S."/>
            <person name="Peterson D.G."/>
            <person name="Frelichowski J.E."/>
            <person name="Scheffler J.A."/>
            <person name="Scheffler B.E."/>
            <person name="Wendel J.F."/>
        </authorList>
    </citation>
    <scope>NUCLEOTIDE SEQUENCE [LARGE SCALE GENOMIC DNA]</scope>
    <source>
        <strain evidence="1">4</strain>
        <tissue evidence="1">Leaf</tissue>
    </source>
</reference>
<dbReference type="Proteomes" id="UP000593574">
    <property type="component" value="Unassembled WGS sequence"/>
</dbReference>
<dbReference type="EMBL" id="JABEZV010000001">
    <property type="protein sequence ID" value="MBA0704126.1"/>
    <property type="molecule type" value="Genomic_DNA"/>
</dbReference>
<gene>
    <name evidence="1" type="ORF">Golax_016401</name>
</gene>
<keyword evidence="2" id="KW-1185">Reference proteome</keyword>
<sequence>MQEGIWKKNMLQLTFTKLLILQITLVEVM</sequence>
<accession>A0A7J8YX42</accession>
<proteinExistence type="predicted"/>
<name>A0A7J8YX42_9ROSI</name>
<dbReference type="AlphaFoldDB" id="A0A7J8YX42"/>
<evidence type="ECO:0000313" key="2">
    <source>
        <dbReference type="Proteomes" id="UP000593574"/>
    </source>
</evidence>
<organism evidence="1 2">
    <name type="scientific">Gossypium laxum</name>
    <dbReference type="NCBI Taxonomy" id="34288"/>
    <lineage>
        <taxon>Eukaryota</taxon>
        <taxon>Viridiplantae</taxon>
        <taxon>Streptophyta</taxon>
        <taxon>Embryophyta</taxon>
        <taxon>Tracheophyta</taxon>
        <taxon>Spermatophyta</taxon>
        <taxon>Magnoliopsida</taxon>
        <taxon>eudicotyledons</taxon>
        <taxon>Gunneridae</taxon>
        <taxon>Pentapetalae</taxon>
        <taxon>rosids</taxon>
        <taxon>malvids</taxon>
        <taxon>Malvales</taxon>
        <taxon>Malvaceae</taxon>
        <taxon>Malvoideae</taxon>
        <taxon>Gossypium</taxon>
    </lineage>
</organism>